<evidence type="ECO:0000259" key="4">
    <source>
        <dbReference type="Pfam" id="PF00891"/>
    </source>
</evidence>
<dbReference type="Pfam" id="PF00891">
    <property type="entry name" value="Methyltransf_2"/>
    <property type="match status" value="1"/>
</dbReference>
<evidence type="ECO:0000256" key="2">
    <source>
        <dbReference type="ARBA" id="ARBA00022679"/>
    </source>
</evidence>
<dbReference type="InterPro" id="IPR012967">
    <property type="entry name" value="COMT_dimerisation"/>
</dbReference>
<organism evidence="6 7">
    <name type="scientific">Ostreobium quekettii</name>
    <dbReference type="NCBI Taxonomy" id="121088"/>
    <lineage>
        <taxon>Eukaryota</taxon>
        <taxon>Viridiplantae</taxon>
        <taxon>Chlorophyta</taxon>
        <taxon>core chlorophytes</taxon>
        <taxon>Ulvophyceae</taxon>
        <taxon>TCBD clade</taxon>
        <taxon>Bryopsidales</taxon>
        <taxon>Ostreobineae</taxon>
        <taxon>Ostreobiaceae</taxon>
        <taxon>Ostreobium</taxon>
    </lineage>
</organism>
<dbReference type="InterPro" id="IPR036388">
    <property type="entry name" value="WH-like_DNA-bd_sf"/>
</dbReference>
<evidence type="ECO:0000256" key="1">
    <source>
        <dbReference type="ARBA" id="ARBA00022603"/>
    </source>
</evidence>
<sequence length="446" mass="48611">MPCLSPFAASRLTRSFFFRGCLLHFQQAAATHKVGTVPALGGRWSRTEAAANAGCPFWRRALGQPWAVGVWRWNEHARMHIGQQHAVQVACGSSTVGAPEDKAPEEVAAGVQPDPGHIMQIGMGFMASRVLQVAVGLDLFTVLGHSAMNAEELGRALELHPRGTYDFFDALVALKLLDREGDGVDGRYRNTPSTAAFLDRNSPKWLGGIINMMNSRLYGVWGGLLGGLKTGTLQSTQGESFFDYLASSREVLVDFLEAMNSIQRPNFHLLAEKFDFQRYKSVSDAGCGLALLAIIVGGYHKHLAFNVLDLPAVTPHAQERIKAAGIADRVTVHAGDFFVDGLPDADVVFMGNILHDWNLEKKTVLIRAAYDALPVGGAFVVVEDVIDDKRRESVPGLLMSLNMLVETGDGFNFTMADFQQWCSEVGFRRFDTIPLAGASAALVAYK</sequence>
<dbReference type="PROSITE" id="PS51683">
    <property type="entry name" value="SAM_OMT_II"/>
    <property type="match status" value="1"/>
</dbReference>
<dbReference type="GO" id="GO:0032259">
    <property type="term" value="P:methylation"/>
    <property type="evidence" value="ECO:0007669"/>
    <property type="project" value="UniProtKB-KW"/>
</dbReference>
<keyword evidence="3" id="KW-0949">S-adenosyl-L-methionine</keyword>
<name>A0A8S1J4P5_9CHLO</name>
<dbReference type="GO" id="GO:0046983">
    <property type="term" value="F:protein dimerization activity"/>
    <property type="evidence" value="ECO:0007669"/>
    <property type="project" value="InterPro"/>
</dbReference>
<comment type="caution">
    <text evidence="6">The sequence shown here is derived from an EMBL/GenBank/DDBJ whole genome shotgun (WGS) entry which is preliminary data.</text>
</comment>
<proteinExistence type="predicted"/>
<dbReference type="PANTHER" id="PTHR43712">
    <property type="entry name" value="PUTATIVE (AFU_ORTHOLOGUE AFUA_4G14580)-RELATED"/>
    <property type="match status" value="1"/>
</dbReference>
<dbReference type="OrthoDB" id="1606438at2759"/>
<dbReference type="Gene3D" id="1.10.10.10">
    <property type="entry name" value="Winged helix-like DNA-binding domain superfamily/Winged helix DNA-binding domain"/>
    <property type="match status" value="1"/>
</dbReference>
<dbReference type="InterPro" id="IPR029063">
    <property type="entry name" value="SAM-dependent_MTases_sf"/>
</dbReference>
<dbReference type="PANTHER" id="PTHR43712:SF2">
    <property type="entry name" value="O-METHYLTRANSFERASE CICE"/>
    <property type="match status" value="1"/>
</dbReference>
<feature type="domain" description="O-methyltransferase dimerisation" evidence="5">
    <location>
        <begin position="123"/>
        <end position="198"/>
    </location>
</feature>
<protein>
    <recommendedName>
        <fullName evidence="8">Methyltransferase</fullName>
    </recommendedName>
</protein>
<dbReference type="InterPro" id="IPR036390">
    <property type="entry name" value="WH_DNA-bd_sf"/>
</dbReference>
<dbReference type="Proteomes" id="UP000708148">
    <property type="component" value="Unassembled WGS sequence"/>
</dbReference>
<evidence type="ECO:0000313" key="6">
    <source>
        <dbReference type="EMBL" id="CAD7702072.1"/>
    </source>
</evidence>
<dbReference type="SUPFAM" id="SSF53335">
    <property type="entry name" value="S-adenosyl-L-methionine-dependent methyltransferases"/>
    <property type="match status" value="1"/>
</dbReference>
<dbReference type="EMBL" id="CAJHUC010001699">
    <property type="protein sequence ID" value="CAD7702072.1"/>
    <property type="molecule type" value="Genomic_DNA"/>
</dbReference>
<keyword evidence="7" id="KW-1185">Reference proteome</keyword>
<dbReference type="Pfam" id="PF08100">
    <property type="entry name" value="Dimerisation"/>
    <property type="match status" value="1"/>
</dbReference>
<accession>A0A8S1J4P5</accession>
<reference evidence="6" key="1">
    <citation type="submission" date="2020-12" db="EMBL/GenBank/DDBJ databases">
        <authorList>
            <person name="Iha C."/>
        </authorList>
    </citation>
    <scope>NUCLEOTIDE SEQUENCE</scope>
</reference>
<dbReference type="InterPro" id="IPR001077">
    <property type="entry name" value="COMT_C"/>
</dbReference>
<feature type="domain" description="O-methyltransferase C-terminal" evidence="4">
    <location>
        <begin position="234"/>
        <end position="428"/>
    </location>
</feature>
<evidence type="ECO:0008006" key="8">
    <source>
        <dbReference type="Google" id="ProtNLM"/>
    </source>
</evidence>
<dbReference type="GO" id="GO:0008171">
    <property type="term" value="F:O-methyltransferase activity"/>
    <property type="evidence" value="ECO:0007669"/>
    <property type="project" value="InterPro"/>
</dbReference>
<keyword evidence="1" id="KW-0489">Methyltransferase</keyword>
<evidence type="ECO:0000256" key="3">
    <source>
        <dbReference type="ARBA" id="ARBA00022691"/>
    </source>
</evidence>
<keyword evidence="2" id="KW-0808">Transferase</keyword>
<dbReference type="AlphaFoldDB" id="A0A8S1J4P5"/>
<dbReference type="InterPro" id="IPR016461">
    <property type="entry name" value="COMT-like"/>
</dbReference>
<dbReference type="Gene3D" id="3.40.50.150">
    <property type="entry name" value="Vaccinia Virus protein VP39"/>
    <property type="match status" value="1"/>
</dbReference>
<evidence type="ECO:0000313" key="7">
    <source>
        <dbReference type="Proteomes" id="UP000708148"/>
    </source>
</evidence>
<gene>
    <name evidence="6" type="ORF">OSTQU699_LOCUS7429</name>
</gene>
<dbReference type="SUPFAM" id="SSF46785">
    <property type="entry name" value="Winged helix' DNA-binding domain"/>
    <property type="match status" value="1"/>
</dbReference>
<evidence type="ECO:0000259" key="5">
    <source>
        <dbReference type="Pfam" id="PF08100"/>
    </source>
</evidence>